<sequence length="81" mass="8426">MCNAVLARTGKTFEYSGPEPPSAVGAGDTPHCRQPEISFDCGRGVPFDVGGRREGERGALQRVAVGPVPGSFSRLGSPDLP</sequence>
<evidence type="ECO:0000256" key="1">
    <source>
        <dbReference type="SAM" id="MobiDB-lite"/>
    </source>
</evidence>
<dbReference type="InParanoid" id="A0LL33"/>
<dbReference type="Proteomes" id="UP000001784">
    <property type="component" value="Chromosome"/>
</dbReference>
<dbReference type="EMBL" id="CP000478">
    <property type="protein sequence ID" value="ABK18135.1"/>
    <property type="molecule type" value="Genomic_DNA"/>
</dbReference>
<feature type="region of interest" description="Disordered" evidence="1">
    <location>
        <begin position="10"/>
        <end position="29"/>
    </location>
</feature>
<gene>
    <name evidence="2" type="ordered locus">Sfum_2455</name>
</gene>
<reference evidence="2 3" key="1">
    <citation type="submission" date="2006-10" db="EMBL/GenBank/DDBJ databases">
        <title>Complete sequence of Syntrophobacter fumaroxidans MPOB.</title>
        <authorList>
            <consortium name="US DOE Joint Genome Institute"/>
            <person name="Copeland A."/>
            <person name="Lucas S."/>
            <person name="Lapidus A."/>
            <person name="Barry K."/>
            <person name="Detter J.C."/>
            <person name="Glavina del Rio T."/>
            <person name="Hammon N."/>
            <person name="Israni S."/>
            <person name="Pitluck S."/>
            <person name="Goltsman E.G."/>
            <person name="Martinez M."/>
            <person name="Schmutz J."/>
            <person name="Larimer F."/>
            <person name="Land M."/>
            <person name="Hauser L."/>
            <person name="Kyrpides N."/>
            <person name="Kim E."/>
            <person name="Boone D.R."/>
            <person name="Brockman F."/>
            <person name="Culley D."/>
            <person name="Ferry J."/>
            <person name="Gunsalus R."/>
            <person name="McInerney M.J."/>
            <person name="Morrison M."/>
            <person name="Plugge C."/>
            <person name="Rohlin L."/>
            <person name="Scholten J."/>
            <person name="Sieber J."/>
            <person name="Stams A.J.M."/>
            <person name="Worm P."/>
            <person name="Henstra A.M."/>
            <person name="Richardson P."/>
        </authorList>
    </citation>
    <scope>NUCLEOTIDE SEQUENCE [LARGE SCALE GENOMIC DNA]</scope>
    <source>
        <strain evidence="3">DSM 10017 / MPOB</strain>
    </source>
</reference>
<evidence type="ECO:0000313" key="2">
    <source>
        <dbReference type="EMBL" id="ABK18135.1"/>
    </source>
</evidence>
<dbReference type="AlphaFoldDB" id="A0LL33"/>
<dbReference type="HOGENOM" id="CLU_2572647_0_0_7"/>
<keyword evidence="3" id="KW-1185">Reference proteome</keyword>
<evidence type="ECO:0000313" key="3">
    <source>
        <dbReference type="Proteomes" id="UP000001784"/>
    </source>
</evidence>
<organism evidence="2 3">
    <name type="scientific">Syntrophobacter fumaroxidans (strain DSM 10017 / MPOB)</name>
    <dbReference type="NCBI Taxonomy" id="335543"/>
    <lineage>
        <taxon>Bacteria</taxon>
        <taxon>Pseudomonadati</taxon>
        <taxon>Thermodesulfobacteriota</taxon>
        <taxon>Syntrophobacteria</taxon>
        <taxon>Syntrophobacterales</taxon>
        <taxon>Syntrophobacteraceae</taxon>
        <taxon>Syntrophobacter</taxon>
    </lineage>
</organism>
<accession>A0LL33</accession>
<proteinExistence type="predicted"/>
<protein>
    <submittedName>
        <fullName evidence="2">Uncharacterized protein</fullName>
    </submittedName>
</protein>
<name>A0LL33_SYNFM</name>
<dbReference type="KEGG" id="sfu:Sfum_2455"/>